<dbReference type="Gene3D" id="3.40.50.300">
    <property type="entry name" value="P-loop containing nucleotide triphosphate hydrolases"/>
    <property type="match status" value="1"/>
</dbReference>
<feature type="region of interest" description="Disordered" evidence="4">
    <location>
        <begin position="1"/>
        <end position="32"/>
    </location>
</feature>
<dbReference type="Pfam" id="PF02892">
    <property type="entry name" value="zf-BED"/>
    <property type="match status" value="1"/>
</dbReference>
<dbReference type="PANTHER" id="PTHR34396:SF25">
    <property type="entry name" value="BOUNDARY ELEMENT ASSOCIATED FACTOR"/>
    <property type="match status" value="1"/>
</dbReference>
<evidence type="ECO:0000313" key="6">
    <source>
        <dbReference type="EMBL" id="WOL08220.1"/>
    </source>
</evidence>
<dbReference type="InterPro" id="IPR003656">
    <property type="entry name" value="Znf_BED"/>
</dbReference>
<keyword evidence="1" id="KW-0479">Metal-binding</keyword>
<accession>A0AAQ3QHB6</accession>
<dbReference type="InterPro" id="IPR053031">
    <property type="entry name" value="Cuticle_assoc_protein"/>
</dbReference>
<reference evidence="6 7" key="1">
    <citation type="submission" date="2023-10" db="EMBL/GenBank/DDBJ databases">
        <title>Chromosome-scale genome assembly provides insights into flower coloration mechanisms of Canna indica.</title>
        <authorList>
            <person name="Li C."/>
        </authorList>
    </citation>
    <scope>NUCLEOTIDE SEQUENCE [LARGE SCALE GENOMIC DNA]</scope>
    <source>
        <tissue evidence="6">Flower</tissue>
    </source>
</reference>
<evidence type="ECO:0000256" key="4">
    <source>
        <dbReference type="SAM" id="MobiDB-lite"/>
    </source>
</evidence>
<dbReference type="GO" id="GO:0005634">
    <property type="term" value="C:nucleus"/>
    <property type="evidence" value="ECO:0007669"/>
    <property type="project" value="TreeGrafter"/>
</dbReference>
<evidence type="ECO:0000256" key="2">
    <source>
        <dbReference type="ARBA" id="ARBA00022771"/>
    </source>
</evidence>
<dbReference type="EMBL" id="CP136894">
    <property type="protein sequence ID" value="WOL08220.1"/>
    <property type="molecule type" value="Genomic_DNA"/>
</dbReference>
<sequence length="113" mass="12555">MVDTSFDESGKSITQPTPPTPQTDTISDNSPRPQILLSSSIVEGNKKRKLTSKVWDHFTKQIIDGQTRAVCNYCTSTLKVGEAEKLVQTLFEVAVVRQPSVIFMDEAGIYYSN</sequence>
<proteinExistence type="predicted"/>
<evidence type="ECO:0000256" key="1">
    <source>
        <dbReference type="ARBA" id="ARBA00022723"/>
    </source>
</evidence>
<dbReference type="GO" id="GO:0008270">
    <property type="term" value="F:zinc ion binding"/>
    <property type="evidence" value="ECO:0007669"/>
    <property type="project" value="UniProtKB-KW"/>
</dbReference>
<feature type="domain" description="BED-type" evidence="5">
    <location>
        <begin position="52"/>
        <end position="81"/>
    </location>
</feature>
<dbReference type="GO" id="GO:1990837">
    <property type="term" value="F:sequence-specific double-stranded DNA binding"/>
    <property type="evidence" value="ECO:0007669"/>
    <property type="project" value="TreeGrafter"/>
</dbReference>
<dbReference type="AlphaFoldDB" id="A0AAQ3QHB6"/>
<evidence type="ECO:0000313" key="7">
    <source>
        <dbReference type="Proteomes" id="UP001327560"/>
    </source>
</evidence>
<protein>
    <recommendedName>
        <fullName evidence="5">BED-type domain-containing protein</fullName>
    </recommendedName>
</protein>
<dbReference type="GO" id="GO:0006357">
    <property type="term" value="P:regulation of transcription by RNA polymerase II"/>
    <property type="evidence" value="ECO:0007669"/>
    <property type="project" value="TreeGrafter"/>
</dbReference>
<evidence type="ECO:0000259" key="5">
    <source>
        <dbReference type="Pfam" id="PF02892"/>
    </source>
</evidence>
<keyword evidence="7" id="KW-1185">Reference proteome</keyword>
<dbReference type="Proteomes" id="UP001327560">
    <property type="component" value="Chromosome 5"/>
</dbReference>
<organism evidence="6 7">
    <name type="scientific">Canna indica</name>
    <name type="common">Indian-shot</name>
    <dbReference type="NCBI Taxonomy" id="4628"/>
    <lineage>
        <taxon>Eukaryota</taxon>
        <taxon>Viridiplantae</taxon>
        <taxon>Streptophyta</taxon>
        <taxon>Embryophyta</taxon>
        <taxon>Tracheophyta</taxon>
        <taxon>Spermatophyta</taxon>
        <taxon>Magnoliopsida</taxon>
        <taxon>Liliopsida</taxon>
        <taxon>Zingiberales</taxon>
        <taxon>Cannaceae</taxon>
        <taxon>Canna</taxon>
    </lineage>
</organism>
<keyword evidence="2" id="KW-0863">Zinc-finger</keyword>
<keyword evidence="3" id="KW-0862">Zinc</keyword>
<gene>
    <name evidence="6" type="ORF">Cni_G16972</name>
</gene>
<name>A0AAQ3QHB6_9LILI</name>
<dbReference type="PANTHER" id="PTHR34396">
    <property type="entry name" value="OS03G0264950 PROTEIN-RELATED"/>
    <property type="match status" value="1"/>
</dbReference>
<evidence type="ECO:0000256" key="3">
    <source>
        <dbReference type="ARBA" id="ARBA00022833"/>
    </source>
</evidence>
<dbReference type="InterPro" id="IPR027417">
    <property type="entry name" value="P-loop_NTPase"/>
</dbReference>